<evidence type="ECO:0000256" key="1">
    <source>
        <dbReference type="ARBA" id="ARBA00004651"/>
    </source>
</evidence>
<dbReference type="PANTHER" id="PTHR30086:SF20">
    <property type="entry name" value="ARGININE EXPORTER PROTEIN ARGO-RELATED"/>
    <property type="match status" value="1"/>
</dbReference>
<evidence type="ECO:0000256" key="5">
    <source>
        <dbReference type="ARBA" id="ARBA00023136"/>
    </source>
</evidence>
<evidence type="ECO:0000313" key="7">
    <source>
        <dbReference type="EMBL" id="KZB68204.1"/>
    </source>
</evidence>
<feature type="transmembrane region" description="Helical" evidence="6">
    <location>
        <begin position="39"/>
        <end position="65"/>
    </location>
</feature>
<dbReference type="RefSeq" id="WP_062949120.1">
    <property type="nucleotide sequence ID" value="NZ_LPVY01000003.1"/>
</dbReference>
<evidence type="ECO:0000256" key="2">
    <source>
        <dbReference type="ARBA" id="ARBA00022475"/>
    </source>
</evidence>
<evidence type="ECO:0000256" key="4">
    <source>
        <dbReference type="ARBA" id="ARBA00022989"/>
    </source>
</evidence>
<accession>A0A154LBR3</accession>
<dbReference type="Pfam" id="PF01810">
    <property type="entry name" value="LysE"/>
    <property type="match status" value="1"/>
</dbReference>
<dbReference type="OrthoDB" id="5638726at2"/>
<comment type="caution">
    <text evidence="7">The sequence shown here is derived from an EMBL/GenBank/DDBJ whole genome shotgun (WGS) entry which is preliminary data.</text>
</comment>
<reference evidence="7 8" key="1">
    <citation type="submission" date="2015-12" db="EMBL/GenBank/DDBJ databases">
        <title>Genome sequence of Thalassospira lucentensis MCCC 1A02072.</title>
        <authorList>
            <person name="Lu L."/>
            <person name="Lai Q."/>
            <person name="Shao Z."/>
            <person name="Qian P."/>
        </authorList>
    </citation>
    <scope>NUCLEOTIDE SEQUENCE [LARGE SCALE GENOMIC DNA]</scope>
    <source>
        <strain evidence="7 8">MCCC 1A02072</strain>
    </source>
</reference>
<dbReference type="PANTHER" id="PTHR30086">
    <property type="entry name" value="ARGININE EXPORTER PROTEIN ARGO"/>
    <property type="match status" value="1"/>
</dbReference>
<keyword evidence="2" id="KW-1003">Cell membrane</keyword>
<feature type="transmembrane region" description="Helical" evidence="6">
    <location>
        <begin position="6"/>
        <end position="27"/>
    </location>
</feature>
<dbReference type="Proteomes" id="UP000076335">
    <property type="component" value="Unassembled WGS sequence"/>
</dbReference>
<feature type="transmembrane region" description="Helical" evidence="6">
    <location>
        <begin position="181"/>
        <end position="198"/>
    </location>
</feature>
<dbReference type="GO" id="GO:0005886">
    <property type="term" value="C:plasma membrane"/>
    <property type="evidence" value="ECO:0007669"/>
    <property type="project" value="UniProtKB-SubCell"/>
</dbReference>
<feature type="transmembrane region" description="Helical" evidence="6">
    <location>
        <begin position="71"/>
        <end position="88"/>
    </location>
</feature>
<organism evidence="7 8">
    <name type="scientific">Thalassospira lucentensis</name>
    <dbReference type="NCBI Taxonomy" id="168935"/>
    <lineage>
        <taxon>Bacteria</taxon>
        <taxon>Pseudomonadati</taxon>
        <taxon>Pseudomonadota</taxon>
        <taxon>Alphaproteobacteria</taxon>
        <taxon>Rhodospirillales</taxon>
        <taxon>Thalassospiraceae</taxon>
        <taxon>Thalassospira</taxon>
    </lineage>
</organism>
<gene>
    <name evidence="7" type="ORF">AUP42_12155</name>
</gene>
<protein>
    <submittedName>
        <fullName evidence="7">Amino acid transporter</fullName>
    </submittedName>
</protein>
<dbReference type="InterPro" id="IPR001123">
    <property type="entry name" value="LeuE-type"/>
</dbReference>
<evidence type="ECO:0000313" key="8">
    <source>
        <dbReference type="Proteomes" id="UP000076335"/>
    </source>
</evidence>
<name>A0A154LBR3_9PROT</name>
<feature type="transmembrane region" description="Helical" evidence="6">
    <location>
        <begin position="146"/>
        <end position="169"/>
    </location>
</feature>
<dbReference type="EMBL" id="LPVY01000003">
    <property type="protein sequence ID" value="KZB68204.1"/>
    <property type="molecule type" value="Genomic_DNA"/>
</dbReference>
<keyword evidence="4 6" id="KW-1133">Transmembrane helix</keyword>
<proteinExistence type="predicted"/>
<evidence type="ECO:0000256" key="3">
    <source>
        <dbReference type="ARBA" id="ARBA00022692"/>
    </source>
</evidence>
<dbReference type="AlphaFoldDB" id="A0A154LBR3"/>
<dbReference type="GO" id="GO:0015171">
    <property type="term" value="F:amino acid transmembrane transporter activity"/>
    <property type="evidence" value="ECO:0007669"/>
    <property type="project" value="TreeGrafter"/>
</dbReference>
<keyword evidence="5 6" id="KW-0472">Membrane</keyword>
<comment type="subcellular location">
    <subcellularLocation>
        <location evidence="1">Cell membrane</location>
        <topology evidence="1">Multi-pass membrane protein</topology>
    </subcellularLocation>
</comment>
<evidence type="ECO:0000256" key="6">
    <source>
        <dbReference type="SAM" id="Phobius"/>
    </source>
</evidence>
<sequence length="208" mass="21969">MLLTFATGFGLGGGLIIAIGAQNAFVLGQGLRRNHPVMVAFVCALCDAVLIAAGVAGLGTLVATYPILTKAAAWGGAAFLIWYGFGALRRVFETETLSESDVRQAGWKAVLSTTLAVTLLNPHVYLDTVVMLGGIGGQFPAEERLTFALGAMSASFVWFFAIALGAAWLAPYVARPITWKIIDGVTCAVMWLVAYKLIAPEIAPLIYS</sequence>
<keyword evidence="3 6" id="KW-0812">Transmembrane</keyword>
<feature type="transmembrane region" description="Helical" evidence="6">
    <location>
        <begin position="109"/>
        <end position="126"/>
    </location>
</feature>